<evidence type="ECO:0000256" key="3">
    <source>
        <dbReference type="ARBA" id="ARBA00022989"/>
    </source>
</evidence>
<name>A0A7H8QQT4_TALRU</name>
<dbReference type="GO" id="GO:0005637">
    <property type="term" value="C:nuclear inner membrane"/>
    <property type="evidence" value="ECO:0007669"/>
    <property type="project" value="UniProtKB-SubCell"/>
</dbReference>
<dbReference type="GO" id="GO:0071765">
    <property type="term" value="P:nuclear inner membrane organization"/>
    <property type="evidence" value="ECO:0007669"/>
    <property type="project" value="InterPro"/>
</dbReference>
<dbReference type="OrthoDB" id="5966927at2759"/>
<dbReference type="PANTHER" id="PTHR28538">
    <property type="entry name" value="INTEGRAL INNER NUCLEAR MEMBRANE PROTEIN IMA1"/>
    <property type="match status" value="1"/>
</dbReference>
<feature type="compositionally biased region" description="Low complexity" evidence="6">
    <location>
        <begin position="739"/>
        <end position="751"/>
    </location>
</feature>
<dbReference type="Proteomes" id="UP000509510">
    <property type="component" value="Chromosome II"/>
</dbReference>
<feature type="transmembrane region" description="Helical" evidence="7">
    <location>
        <begin position="226"/>
        <end position="251"/>
    </location>
</feature>
<keyword evidence="3 7" id="KW-1133">Transmembrane helix</keyword>
<evidence type="ECO:0000256" key="6">
    <source>
        <dbReference type="SAM" id="MobiDB-lite"/>
    </source>
</evidence>
<feature type="transmembrane region" description="Helical" evidence="7">
    <location>
        <begin position="586"/>
        <end position="604"/>
    </location>
</feature>
<feature type="transmembrane region" description="Helical" evidence="7">
    <location>
        <begin position="302"/>
        <end position="319"/>
    </location>
</feature>
<keyword evidence="5" id="KW-0539">Nucleus</keyword>
<dbReference type="GO" id="GO:0044732">
    <property type="term" value="C:mitotic spindle pole body"/>
    <property type="evidence" value="ECO:0007669"/>
    <property type="project" value="TreeGrafter"/>
</dbReference>
<dbReference type="InterPro" id="IPR018617">
    <property type="entry name" value="Ima1_N"/>
</dbReference>
<sequence length="871" mass="97639">MAIFKGRLRCFYCGQRSEEKKSATVREFRCNKCEAVNYLDENGDITDPPVSVTNATNMTNATTDMDQAPFRVPDFDQAGLFCRKCIRNQHLLMNSLATFLPDIDDPEYPVFEKDLPRYQKTMEERYPQVCENCELRVQNRIRETKYEAKSDHLRRIMERSKASRATKSARNRNWRHIVDVLGFLVYWASVAGQVLSDMLGAIEAGDVILKLFPPSFVPFMSHTSQILSWIGYSSQDTATVALIAGVLSIWWNPRLHYKVEGMSGRILGLNQYYECQLIVMAARFGVWALLQDPSRLKPSLPPTLHAVMIVFTCLATLASHKIIQYDTRPLVLWSETPVVSPSVSQRHQPLQDKPDNFFPQQLFDRFPVERLGVPKEKLNQDAIQQPAVTDVEMEDSMDWTPSISHDIRPKIVTNPKSNVATQGPVPSPFFGSLPQQPRPPAWDLRNPIVQKPPPPVPEVNPFHRPLAVGQETGGTYGNTGLGTNDVNFARPKFFPPSDYTAMTGLEGLFDHTFTFKPPGERTSKNSISSSENPFLSPDLKARHRPASHRPETWSFPFTFIRLVCLLTCLVMWTIDWLELAYIPRDWVLMGALVISILFTGFGLLESLNMAPLRYRRVVYSVAKFVGTLYLAVHLGSHFSDGRFYQGGYLELSVKVLTGLLAVEESLGLLSMYHRTRSRQHKAAAMMNTMMETRSLTQPADNGGPPASEPSTSEPSKSKSPAKRTSVNKTPVKRMTATNQLPPASASPLSFSSTLSSIQQESANDGYSLRRLGVYYDDLKDDDGSDVSEAASSDSDADTVRTSDTNQKIRNSYPFIEHSPIRGQGLGSGIRGLRLDDGEITPRRMTRSQTARGTGTTTGLVHANGQFQVRKR</sequence>
<feature type="transmembrane region" description="Helical" evidence="7">
    <location>
        <begin position="272"/>
        <end position="290"/>
    </location>
</feature>
<protein>
    <recommendedName>
        <fullName evidence="8">Ima1 N-terminal domain-containing protein</fullName>
    </recommendedName>
</protein>
<feature type="transmembrane region" description="Helical" evidence="7">
    <location>
        <begin position="177"/>
        <end position="195"/>
    </location>
</feature>
<feature type="compositionally biased region" description="Polar residues" evidence="6">
    <location>
        <begin position="846"/>
        <end position="858"/>
    </location>
</feature>
<evidence type="ECO:0000313" key="9">
    <source>
        <dbReference type="EMBL" id="QKX56252.1"/>
    </source>
</evidence>
<proteinExistence type="predicted"/>
<feature type="region of interest" description="Disordered" evidence="6">
    <location>
        <begin position="782"/>
        <end position="805"/>
    </location>
</feature>
<evidence type="ECO:0000259" key="8">
    <source>
        <dbReference type="Pfam" id="PF09779"/>
    </source>
</evidence>
<evidence type="ECO:0000256" key="5">
    <source>
        <dbReference type="ARBA" id="ARBA00023242"/>
    </source>
</evidence>
<dbReference type="KEGG" id="trg:TRUGW13939_03353"/>
<feature type="region of interest" description="Disordered" evidence="6">
    <location>
        <begin position="843"/>
        <end position="871"/>
    </location>
</feature>
<dbReference type="Pfam" id="PF09779">
    <property type="entry name" value="Ima1_N"/>
    <property type="match status" value="1"/>
</dbReference>
<dbReference type="RefSeq" id="XP_035342430.1">
    <property type="nucleotide sequence ID" value="XM_035486537.1"/>
</dbReference>
<feature type="region of interest" description="Disordered" evidence="6">
    <location>
        <begin position="695"/>
        <end position="751"/>
    </location>
</feature>
<keyword evidence="2 7" id="KW-0812">Transmembrane</keyword>
<reference evidence="10" key="1">
    <citation type="submission" date="2020-06" db="EMBL/GenBank/DDBJ databases">
        <title>A chromosome-scale genome assembly of Talaromyces rugulosus W13939.</title>
        <authorList>
            <person name="Wang B."/>
            <person name="Guo L."/>
            <person name="Ye K."/>
            <person name="Wang L."/>
        </authorList>
    </citation>
    <scope>NUCLEOTIDE SEQUENCE [LARGE SCALE GENOMIC DNA]</scope>
    <source>
        <strain evidence="10">W13939</strain>
    </source>
</reference>
<feature type="transmembrane region" description="Helical" evidence="7">
    <location>
        <begin position="616"/>
        <end position="635"/>
    </location>
</feature>
<feature type="transmembrane region" description="Helical" evidence="7">
    <location>
        <begin position="552"/>
        <end position="574"/>
    </location>
</feature>
<accession>A0A7H8QQT4</accession>
<dbReference type="GO" id="GO:0034992">
    <property type="term" value="C:microtubule organizing center attachment site"/>
    <property type="evidence" value="ECO:0007669"/>
    <property type="project" value="TreeGrafter"/>
</dbReference>
<keyword evidence="10" id="KW-1185">Reference proteome</keyword>
<evidence type="ECO:0000256" key="7">
    <source>
        <dbReference type="SAM" id="Phobius"/>
    </source>
</evidence>
<feature type="compositionally biased region" description="Low complexity" evidence="6">
    <location>
        <begin position="786"/>
        <end position="804"/>
    </location>
</feature>
<dbReference type="GeneID" id="55990858"/>
<dbReference type="PANTHER" id="PTHR28538:SF1">
    <property type="entry name" value="INTEGRAL INNER NUCLEAR MEMBRANE PROTEIN IMA1"/>
    <property type="match status" value="1"/>
</dbReference>
<feature type="domain" description="Ima1 N-terminal" evidence="8">
    <location>
        <begin position="8"/>
        <end position="137"/>
    </location>
</feature>
<comment type="subcellular location">
    <subcellularLocation>
        <location evidence="1">Nucleus inner membrane</location>
        <topology evidence="1">Multi-pass membrane protein</topology>
    </subcellularLocation>
</comment>
<gene>
    <name evidence="9" type="ORF">TRUGW13939_03353</name>
</gene>
<dbReference type="InterPro" id="IPR042321">
    <property type="entry name" value="Ima1"/>
</dbReference>
<keyword evidence="4 7" id="KW-0472">Membrane</keyword>
<evidence type="ECO:0000256" key="4">
    <source>
        <dbReference type="ARBA" id="ARBA00023136"/>
    </source>
</evidence>
<feature type="compositionally biased region" description="Low complexity" evidence="6">
    <location>
        <begin position="704"/>
        <end position="718"/>
    </location>
</feature>
<organism evidence="9 10">
    <name type="scientific">Talaromyces rugulosus</name>
    <name type="common">Penicillium rugulosum</name>
    <dbReference type="NCBI Taxonomy" id="121627"/>
    <lineage>
        <taxon>Eukaryota</taxon>
        <taxon>Fungi</taxon>
        <taxon>Dikarya</taxon>
        <taxon>Ascomycota</taxon>
        <taxon>Pezizomycotina</taxon>
        <taxon>Eurotiomycetes</taxon>
        <taxon>Eurotiomycetidae</taxon>
        <taxon>Eurotiales</taxon>
        <taxon>Trichocomaceae</taxon>
        <taxon>Talaromyces</taxon>
        <taxon>Talaromyces sect. Islandici</taxon>
    </lineage>
</organism>
<dbReference type="EMBL" id="CP055899">
    <property type="protein sequence ID" value="QKX56252.1"/>
    <property type="molecule type" value="Genomic_DNA"/>
</dbReference>
<evidence type="ECO:0000313" key="10">
    <source>
        <dbReference type="Proteomes" id="UP000509510"/>
    </source>
</evidence>
<dbReference type="GO" id="GO:0034506">
    <property type="term" value="C:chromosome, centromeric core domain"/>
    <property type="evidence" value="ECO:0007669"/>
    <property type="project" value="TreeGrafter"/>
</dbReference>
<evidence type="ECO:0000256" key="2">
    <source>
        <dbReference type="ARBA" id="ARBA00022692"/>
    </source>
</evidence>
<evidence type="ECO:0000256" key="1">
    <source>
        <dbReference type="ARBA" id="ARBA00004473"/>
    </source>
</evidence>
<dbReference type="AlphaFoldDB" id="A0A7H8QQT4"/>